<evidence type="ECO:0000256" key="5">
    <source>
        <dbReference type="ARBA" id="ARBA00023136"/>
    </source>
</evidence>
<dbReference type="PROSITE" id="PS50216">
    <property type="entry name" value="DHHC"/>
    <property type="match status" value="1"/>
</dbReference>
<feature type="transmembrane region" description="Helical" evidence="7">
    <location>
        <begin position="1245"/>
        <end position="1266"/>
    </location>
</feature>
<feature type="domain" description="DUF3444" evidence="9">
    <location>
        <begin position="226"/>
        <end position="411"/>
    </location>
</feature>
<keyword evidence="11" id="KW-1185">Reference proteome</keyword>
<dbReference type="InterPro" id="IPR024593">
    <property type="entry name" value="DUF3444"/>
</dbReference>
<dbReference type="Pfam" id="PF01529">
    <property type="entry name" value="DHHC"/>
    <property type="match status" value="1"/>
</dbReference>
<proteinExistence type="inferred from homology"/>
<evidence type="ECO:0000256" key="4">
    <source>
        <dbReference type="ARBA" id="ARBA00022989"/>
    </source>
</evidence>
<reference evidence="10 11" key="1">
    <citation type="submission" date="2021-05" db="EMBL/GenBank/DDBJ databases">
        <title>Genome Assembly of Synthetic Allotetraploid Brassica napus Reveals Homoeologous Exchanges between Subgenomes.</title>
        <authorList>
            <person name="Davis J.T."/>
        </authorList>
    </citation>
    <scope>NUCLEOTIDE SEQUENCE [LARGE SCALE GENOMIC DNA]</scope>
    <source>
        <strain evidence="11">cv. Da-Ae</strain>
        <tissue evidence="10">Seedling</tissue>
    </source>
</reference>
<feature type="region of interest" description="Disordered" evidence="6">
    <location>
        <begin position="124"/>
        <end position="171"/>
    </location>
</feature>
<gene>
    <name evidence="10" type="ORF">HID58_020138</name>
</gene>
<evidence type="ECO:0000256" key="2">
    <source>
        <dbReference type="ARBA" id="ARBA00008574"/>
    </source>
</evidence>
<dbReference type="InterPro" id="IPR001594">
    <property type="entry name" value="Palmitoyltrfase_DHHC"/>
</dbReference>
<evidence type="ECO:0000313" key="11">
    <source>
        <dbReference type="Proteomes" id="UP000824890"/>
    </source>
</evidence>
<keyword evidence="4 7" id="KW-1133">Transmembrane helix</keyword>
<comment type="subcellular location">
    <subcellularLocation>
        <location evidence="1">Endomembrane system</location>
        <topology evidence="1">Multi-pass membrane protein</topology>
    </subcellularLocation>
</comment>
<comment type="caution">
    <text evidence="10">The sequence shown here is derived from an EMBL/GenBank/DDBJ whole genome shotgun (WGS) entry which is preliminary data.</text>
</comment>
<evidence type="ECO:0000256" key="7">
    <source>
        <dbReference type="SAM" id="Phobius"/>
    </source>
</evidence>
<evidence type="ECO:0000256" key="1">
    <source>
        <dbReference type="ARBA" id="ARBA00004127"/>
    </source>
</evidence>
<sequence>MPVKDEGSFYITMEPVGSEHGHDDRTSVNRTVHDSGHRAGFRGYRFKASVERIRGGVCVDEETVRKHVLEAKKKEEESDMKHSLETHVMMLALEMQTEEEVAKKHEELKKEVQVKKQELEAREDELKKREEELEVKRESLEVKEKSVEERQKEESTEIEKRNQKQEAEAREIEVKRHSLELKEKQLEEREERAKSRKRSRDEDCLTRKKHKHDAKEKETASDEDPEPYSCPDADFNTFNNNTISSFAVGQVWALYDPSDEMPRYYARIRKILEPKLRVGIRWLESKPAPIACGEFKYGDKTTSSHLMFSHEMPHVRTGKKTVSINPRKGETWALFRDWKQHKRPYGYDFVQIESELDSDHGVGVAYLGRVEGFTSVYELAEQHGLLKMMIPSDEMLRFSHRVPSFKLTGDEKKGVPAGSFELDPAAIPKDCLEPLKTFSLLVHSLKVSIFLTLSMEPESSLPELDPEYQWDEELVERCLSRAAETATGMLDLSGQVREYKEMMVESVRKQSLEMEEKEKESDLRRCLEAELLILVLEMQMVEEVDREFRVREERLEEREEVVRVLGENVQERCDEMEKREEDFELKAKDVEVKRKELEKERRLLDETFKERSNEMEKREEEFQLKAKDVEVKRKELELKEKSVEEIMSEVEAREKVQRLLDETIKEKSNEMEKREEKFQLRQDSEAKEIEAKMRSLELKEKELERKEKELDELSKQTESRKRSREEPETSLFAENDPLTHSVKRLKSIREHNHEDREKETDLDCDPEPYNCLDADFNNFNNTMSSFSVGQVWALYDPLDHMPRLYAKIKKVLELEMRVEVTWLESKQKSHIPISCGEFKYGERTVKSHLTFSHLMDHIGGTGKKKKSIITVNPRKGETWALFRDWKKQQKRSYSYDFVQVVSELDSGGIGVAYLGRVEGFTSVYELAEQNGVLQMMVRCDEMLRFSHRVPSFVLTGDERKGVPAGSFELDPAAIPRDYLEASEWLLVVHGIMTLTVIISFLCGQWPIFKGTPFQWTHYFLTRGAYHYLLRFVGMVFGSKGTDVVLTVEQFCCDRPNPILQIIYIGIIGSVYFVIAKSSFIYIPGYYIGVVHKYTSFLAVVVGVILFLLTSFCDPGTVNAENVSQYISAYPYDDIIYSEKECSTCRIPKPARSKHCSICNRCVARFDHHCGWMNNCIGERNTRYFMAFLFWHFLLCLYGAIAIGFVLAGRVKELRVVHILTVYYGVDSSFRNLAPRWLAGTYNTQILVMVFLAIVSLLLAGFFAYHLKLCLTNTTTNETFKWREYISLRKKLSDAKATSAALKAGTPYCQAKAQAIVKRNMYDRGSFQNLSEIVFPLSSRPHTSYKPNPKAEAFSSQSHRLYALPFTVTFHHFYNIMLFFGAITALTESPDVTFPWVYFDYLLLTVKRSCLKELVSRTIQLSWQIILLRARRRGDLRSLKASDASPFFLDQFGTLFLLAWQEEESLVLLASPSASPIDTDVEQILSRAVGSSSYEPAGTPSFSVPVTRSLKSEDSTFLTRAYLRGIPSLESQAGASEYQRLNYQMAPHQTRCCRQCKISGKRNSA</sequence>
<protein>
    <recommendedName>
        <fullName evidence="12">Protein S-acyltransferase</fullName>
    </recommendedName>
</protein>
<feature type="region of interest" description="Disordered" evidence="6">
    <location>
        <begin position="185"/>
        <end position="228"/>
    </location>
</feature>
<dbReference type="EMBL" id="JAGKQM010000005">
    <property type="protein sequence ID" value="KAH0927882.1"/>
    <property type="molecule type" value="Genomic_DNA"/>
</dbReference>
<organism evidence="10 11">
    <name type="scientific">Brassica napus</name>
    <name type="common">Rape</name>
    <dbReference type="NCBI Taxonomy" id="3708"/>
    <lineage>
        <taxon>Eukaryota</taxon>
        <taxon>Viridiplantae</taxon>
        <taxon>Streptophyta</taxon>
        <taxon>Embryophyta</taxon>
        <taxon>Tracheophyta</taxon>
        <taxon>Spermatophyta</taxon>
        <taxon>Magnoliopsida</taxon>
        <taxon>eudicotyledons</taxon>
        <taxon>Gunneridae</taxon>
        <taxon>Pentapetalae</taxon>
        <taxon>rosids</taxon>
        <taxon>malvids</taxon>
        <taxon>Brassicales</taxon>
        <taxon>Brassicaceae</taxon>
        <taxon>Brassiceae</taxon>
        <taxon>Brassica</taxon>
    </lineage>
</organism>
<feature type="transmembrane region" description="Helical" evidence="7">
    <location>
        <begin position="1187"/>
        <end position="1207"/>
    </location>
</feature>
<dbReference type="Proteomes" id="UP000824890">
    <property type="component" value="Unassembled WGS sequence"/>
</dbReference>
<name>A0ABQ8DET6_BRANA</name>
<feature type="transmembrane region" description="Helical" evidence="7">
    <location>
        <begin position="1058"/>
        <end position="1081"/>
    </location>
</feature>
<dbReference type="Pfam" id="PF11926">
    <property type="entry name" value="DUF3444"/>
    <property type="match status" value="2"/>
</dbReference>
<dbReference type="PANTHER" id="PTHR45089:SF38">
    <property type="entry name" value="DUF3444 DOMAIN-CONTAINING PROTEIN"/>
    <property type="match status" value="1"/>
</dbReference>
<keyword evidence="5 7" id="KW-0472">Membrane</keyword>
<evidence type="ECO:0000313" key="10">
    <source>
        <dbReference type="EMBL" id="KAH0927882.1"/>
    </source>
</evidence>
<feature type="region of interest" description="Disordered" evidence="6">
    <location>
        <begin position="705"/>
        <end position="737"/>
    </location>
</feature>
<dbReference type="PANTHER" id="PTHR45089">
    <property type="entry name" value="DNAJ HEAT SHOCK AMINO-TERMINAL DOMAIN PROTEIN-RELATED"/>
    <property type="match status" value="1"/>
</dbReference>
<evidence type="ECO:0008006" key="12">
    <source>
        <dbReference type="Google" id="ProtNLM"/>
    </source>
</evidence>
<evidence type="ECO:0000256" key="3">
    <source>
        <dbReference type="ARBA" id="ARBA00022692"/>
    </source>
</evidence>
<feature type="transmembrane region" description="Helical" evidence="7">
    <location>
        <begin position="984"/>
        <end position="1007"/>
    </location>
</feature>
<feature type="compositionally biased region" description="Basic and acidic residues" evidence="6">
    <location>
        <begin position="705"/>
        <end position="727"/>
    </location>
</feature>
<feature type="domain" description="Palmitoyltransferase DHHC" evidence="8">
    <location>
        <begin position="1137"/>
        <end position="1281"/>
    </location>
</feature>
<feature type="domain" description="DUF3444" evidence="9">
    <location>
        <begin position="767"/>
        <end position="958"/>
    </location>
</feature>
<feature type="compositionally biased region" description="Basic and acidic residues" evidence="6">
    <location>
        <begin position="185"/>
        <end position="206"/>
    </location>
</feature>
<evidence type="ECO:0000259" key="8">
    <source>
        <dbReference type="Pfam" id="PF01529"/>
    </source>
</evidence>
<comment type="similarity">
    <text evidence="2">Belongs to the DHHC palmitoyltransferase family.</text>
</comment>
<evidence type="ECO:0000256" key="6">
    <source>
        <dbReference type="SAM" id="MobiDB-lite"/>
    </source>
</evidence>
<keyword evidence="3 7" id="KW-0812">Transmembrane</keyword>
<evidence type="ECO:0000259" key="9">
    <source>
        <dbReference type="Pfam" id="PF11926"/>
    </source>
</evidence>
<accession>A0ABQ8DET6</accession>
<feature type="transmembrane region" description="Helical" evidence="7">
    <location>
        <begin position="1093"/>
        <end position="1111"/>
    </location>
</feature>